<keyword evidence="3" id="KW-1185">Reference proteome</keyword>
<dbReference type="SUPFAM" id="SSF49599">
    <property type="entry name" value="TRAF domain-like"/>
    <property type="match status" value="1"/>
</dbReference>
<dbReference type="PANTHER" id="PTHR10131">
    <property type="entry name" value="TNF RECEPTOR ASSOCIATED FACTOR"/>
    <property type="match status" value="1"/>
</dbReference>
<dbReference type="GO" id="GO:0043122">
    <property type="term" value="P:regulation of canonical NF-kappaB signal transduction"/>
    <property type="evidence" value="ECO:0007669"/>
    <property type="project" value="TreeGrafter"/>
</dbReference>
<sequence length="223" mass="25418">MDARLENLGVILLVRRSQEPIRHLTYLCDGVVELKMLLAHMQVQMETMTGAMQELQLKGDLLEKLYGAQLVWRIDNFRQKLNEAKSGAKSTIFSTPFMSGRHGYKMICSVCPYGDGPGKLAYFSIYVAIMRGEFDALLPWPFVHKVTFTLMDQNSFEGNRNNKSYVVKPITSRENRVFLERPVSERNAAFGAQKFCDLAQLESFIVDDTIFVKCSVDLETMPL</sequence>
<dbReference type="Gene3D" id="2.60.210.10">
    <property type="entry name" value="Apoptosis, Tumor Necrosis Factor Receptor Associated Protein 2, Chain A"/>
    <property type="match status" value="1"/>
</dbReference>
<dbReference type="EMBL" id="CATQJA010001733">
    <property type="protein sequence ID" value="CAJ0568381.1"/>
    <property type="molecule type" value="Genomic_DNA"/>
</dbReference>
<reference evidence="2" key="1">
    <citation type="submission" date="2023-06" db="EMBL/GenBank/DDBJ databases">
        <authorList>
            <person name="Delattre M."/>
        </authorList>
    </citation>
    <scope>NUCLEOTIDE SEQUENCE</scope>
    <source>
        <strain evidence="2">AF72</strain>
    </source>
</reference>
<evidence type="ECO:0000259" key="1">
    <source>
        <dbReference type="PROSITE" id="PS50144"/>
    </source>
</evidence>
<dbReference type="Pfam" id="PF21355">
    <property type="entry name" value="TRAF-mep_MATH"/>
    <property type="match status" value="1"/>
</dbReference>
<dbReference type="FunFam" id="2.60.210.10:FF:000017">
    <property type="entry name" value="TNF receptor-associated factor"/>
    <property type="match status" value="1"/>
</dbReference>
<protein>
    <recommendedName>
        <fullName evidence="1">MATH domain-containing protein</fullName>
    </recommendedName>
</protein>
<gene>
    <name evidence="2" type="ORF">MSPICULIGERA_LOCUS6901</name>
</gene>
<accession>A0AA36CHG5</accession>
<dbReference type="PROSITE" id="PS50144">
    <property type="entry name" value="MATH"/>
    <property type="match status" value="1"/>
</dbReference>
<comment type="caution">
    <text evidence="2">The sequence shown here is derived from an EMBL/GenBank/DDBJ whole genome shotgun (WGS) entry which is preliminary data.</text>
</comment>
<dbReference type="Proteomes" id="UP001177023">
    <property type="component" value="Unassembled WGS sequence"/>
</dbReference>
<dbReference type="AlphaFoldDB" id="A0AA36CHG5"/>
<dbReference type="CDD" id="cd00270">
    <property type="entry name" value="MATH_TRAF_C"/>
    <property type="match status" value="1"/>
</dbReference>
<dbReference type="InterPro" id="IPR008974">
    <property type="entry name" value="TRAF-like"/>
</dbReference>
<feature type="non-terminal residue" evidence="2">
    <location>
        <position position="1"/>
    </location>
</feature>
<dbReference type="SMART" id="SM00061">
    <property type="entry name" value="MATH"/>
    <property type="match status" value="1"/>
</dbReference>
<feature type="domain" description="MATH" evidence="1">
    <location>
        <begin position="67"/>
        <end position="216"/>
    </location>
</feature>
<name>A0AA36CHG5_9BILA</name>
<evidence type="ECO:0000313" key="3">
    <source>
        <dbReference type="Proteomes" id="UP001177023"/>
    </source>
</evidence>
<organism evidence="2 3">
    <name type="scientific">Mesorhabditis spiculigera</name>
    <dbReference type="NCBI Taxonomy" id="96644"/>
    <lineage>
        <taxon>Eukaryota</taxon>
        <taxon>Metazoa</taxon>
        <taxon>Ecdysozoa</taxon>
        <taxon>Nematoda</taxon>
        <taxon>Chromadorea</taxon>
        <taxon>Rhabditida</taxon>
        <taxon>Rhabditina</taxon>
        <taxon>Rhabditomorpha</taxon>
        <taxon>Rhabditoidea</taxon>
        <taxon>Rhabditidae</taxon>
        <taxon>Mesorhabditinae</taxon>
        <taxon>Mesorhabditis</taxon>
    </lineage>
</organism>
<evidence type="ECO:0000313" key="2">
    <source>
        <dbReference type="EMBL" id="CAJ0568381.1"/>
    </source>
</evidence>
<dbReference type="PANTHER" id="PTHR10131:SF151">
    <property type="entry name" value="TNF RECEPTOR ASSOCIATED FACTOR (TRAF) HOMOLOG"/>
    <property type="match status" value="1"/>
</dbReference>
<dbReference type="InterPro" id="IPR049342">
    <property type="entry name" value="TRAF1-6_MATH_dom"/>
</dbReference>
<proteinExistence type="predicted"/>
<dbReference type="InterPro" id="IPR002083">
    <property type="entry name" value="MATH/TRAF_dom"/>
</dbReference>